<dbReference type="InterPro" id="IPR047689">
    <property type="entry name" value="CopD"/>
</dbReference>
<feature type="transmembrane region" description="Helical" evidence="6">
    <location>
        <begin position="116"/>
        <end position="136"/>
    </location>
</feature>
<feature type="transmembrane region" description="Helical" evidence="6">
    <location>
        <begin position="6"/>
        <end position="28"/>
    </location>
</feature>
<dbReference type="Pfam" id="PF05425">
    <property type="entry name" value="CopD"/>
    <property type="match status" value="1"/>
</dbReference>
<protein>
    <recommendedName>
        <fullName evidence="7">Copper resistance protein D domain-containing protein</fullName>
    </recommendedName>
</protein>
<sequence>MEPLILARLVHFAATLTAGGTIWFALLVPRPIPAALDRRLRLLALVALALAVLSGLAWLALVAADVLGVPIAEVTPGGAWPVVTDIRFGQVAAVRLLLAVLLALLVPLARARPLQGVLALGFVALPALTGHAGALPGPAGYGAITADALHLLAAGAWLGGLPAFLLSLREAPGDPHADDRIVWTTRRFSQLAVVSVATLLGSGIINSCYLLSGTRDLLYTEYGQRLTLKLVLFAAMLAFAAVNRFRLTPALPSARARTALGRNTLAETGLGLAVLALVAVIGTLPPGGHAHSTTSTIPDDATFVHIHTAAAMADVTINPGRVGRVEIGTRLWRDDMSELAARAVTVALEPPNKNARSTIEHVAVREDDGTWRVSNVDCTQDGVWTVRLTITPREGSKIVLDAPIVIAR</sequence>
<evidence type="ECO:0000313" key="9">
    <source>
        <dbReference type="Proteomes" id="UP000254889"/>
    </source>
</evidence>
<feature type="transmembrane region" description="Helical" evidence="6">
    <location>
        <begin position="265"/>
        <end position="284"/>
    </location>
</feature>
<reference evidence="8 9" key="1">
    <citation type="submission" date="2018-07" db="EMBL/GenBank/DDBJ databases">
        <authorList>
            <person name="Quirk P.G."/>
            <person name="Krulwich T.A."/>
        </authorList>
    </citation>
    <scope>NUCLEOTIDE SEQUENCE [LARGE SCALE GENOMIC DNA]</scope>
    <source>
        <strain evidence="8 9">CC-BB4</strain>
    </source>
</reference>
<comment type="subcellular location">
    <subcellularLocation>
        <location evidence="1">Cell membrane</location>
        <topology evidence="1">Multi-pass membrane protein</topology>
    </subcellularLocation>
</comment>
<evidence type="ECO:0000256" key="3">
    <source>
        <dbReference type="ARBA" id="ARBA00022692"/>
    </source>
</evidence>
<dbReference type="RefSeq" id="WP_115689533.1">
    <property type="nucleotide sequence ID" value="NZ_CP031417.1"/>
</dbReference>
<keyword evidence="3 6" id="KW-0812">Transmembrane</keyword>
<keyword evidence="4 6" id="KW-1133">Transmembrane helix</keyword>
<feature type="transmembrane region" description="Helical" evidence="6">
    <location>
        <begin position="40"/>
        <end position="68"/>
    </location>
</feature>
<dbReference type="InterPro" id="IPR008457">
    <property type="entry name" value="Cu-R_CopD_dom"/>
</dbReference>
<proteinExistence type="predicted"/>
<dbReference type="PANTHER" id="PTHR34820:SF4">
    <property type="entry name" value="INNER MEMBRANE PROTEIN YEBZ"/>
    <property type="match status" value="1"/>
</dbReference>
<feature type="domain" description="Copper resistance protein D" evidence="7">
    <location>
        <begin position="185"/>
        <end position="280"/>
    </location>
</feature>
<dbReference type="Proteomes" id="UP000254889">
    <property type="component" value="Chromosome"/>
</dbReference>
<name>A0A345ZTA5_9HYPH</name>
<dbReference type="EMBL" id="CP031417">
    <property type="protein sequence ID" value="AXK80152.1"/>
    <property type="molecule type" value="Genomic_DNA"/>
</dbReference>
<dbReference type="OrthoDB" id="8374223at2"/>
<dbReference type="InterPro" id="IPR032694">
    <property type="entry name" value="CopC/D"/>
</dbReference>
<dbReference type="KEGG" id="ptaw:DW352_06240"/>
<keyword evidence="5 6" id="KW-0472">Membrane</keyword>
<evidence type="ECO:0000256" key="4">
    <source>
        <dbReference type="ARBA" id="ARBA00022989"/>
    </source>
</evidence>
<gene>
    <name evidence="8" type="ORF">DW352_06240</name>
</gene>
<dbReference type="PANTHER" id="PTHR34820">
    <property type="entry name" value="INNER MEMBRANE PROTEIN YEBZ"/>
    <property type="match status" value="1"/>
</dbReference>
<feature type="transmembrane region" description="Helical" evidence="6">
    <location>
        <begin position="88"/>
        <end position="109"/>
    </location>
</feature>
<feature type="transmembrane region" description="Helical" evidence="6">
    <location>
        <begin position="148"/>
        <end position="168"/>
    </location>
</feature>
<evidence type="ECO:0000256" key="6">
    <source>
        <dbReference type="SAM" id="Phobius"/>
    </source>
</evidence>
<evidence type="ECO:0000259" key="7">
    <source>
        <dbReference type="Pfam" id="PF05425"/>
    </source>
</evidence>
<keyword evidence="9" id="KW-1185">Reference proteome</keyword>
<organism evidence="8 9">
    <name type="scientific">Pseudolabrys taiwanensis</name>
    <dbReference type="NCBI Taxonomy" id="331696"/>
    <lineage>
        <taxon>Bacteria</taxon>
        <taxon>Pseudomonadati</taxon>
        <taxon>Pseudomonadota</taxon>
        <taxon>Alphaproteobacteria</taxon>
        <taxon>Hyphomicrobiales</taxon>
        <taxon>Xanthobacteraceae</taxon>
        <taxon>Pseudolabrys</taxon>
    </lineage>
</organism>
<dbReference type="NCBIfam" id="NF033808">
    <property type="entry name" value="copper_CopD"/>
    <property type="match status" value="1"/>
</dbReference>
<evidence type="ECO:0000256" key="2">
    <source>
        <dbReference type="ARBA" id="ARBA00022475"/>
    </source>
</evidence>
<dbReference type="GO" id="GO:0005886">
    <property type="term" value="C:plasma membrane"/>
    <property type="evidence" value="ECO:0007669"/>
    <property type="project" value="UniProtKB-SubCell"/>
</dbReference>
<keyword evidence="2" id="KW-1003">Cell membrane</keyword>
<accession>A0A345ZTA5</accession>
<evidence type="ECO:0000256" key="1">
    <source>
        <dbReference type="ARBA" id="ARBA00004651"/>
    </source>
</evidence>
<feature type="transmembrane region" description="Helical" evidence="6">
    <location>
        <begin position="188"/>
        <end position="206"/>
    </location>
</feature>
<dbReference type="GO" id="GO:0006825">
    <property type="term" value="P:copper ion transport"/>
    <property type="evidence" value="ECO:0007669"/>
    <property type="project" value="InterPro"/>
</dbReference>
<evidence type="ECO:0000256" key="5">
    <source>
        <dbReference type="ARBA" id="ARBA00023136"/>
    </source>
</evidence>
<dbReference type="AlphaFoldDB" id="A0A345ZTA5"/>
<evidence type="ECO:0000313" key="8">
    <source>
        <dbReference type="EMBL" id="AXK80152.1"/>
    </source>
</evidence>
<feature type="transmembrane region" description="Helical" evidence="6">
    <location>
        <begin position="226"/>
        <end position="245"/>
    </location>
</feature>